<feature type="compositionally biased region" description="Basic and acidic residues" evidence="4">
    <location>
        <begin position="781"/>
        <end position="790"/>
    </location>
</feature>
<name>A0AAD7VLP5_QUISA</name>
<dbReference type="GO" id="GO:0008270">
    <property type="term" value="F:zinc ion binding"/>
    <property type="evidence" value="ECO:0007669"/>
    <property type="project" value="UniProtKB-KW"/>
</dbReference>
<dbReference type="InterPro" id="IPR011124">
    <property type="entry name" value="Znf_CW"/>
</dbReference>
<comment type="caution">
    <text evidence="6">The sequence shown here is derived from an EMBL/GenBank/DDBJ whole genome shotgun (WGS) entry which is preliminary data.</text>
</comment>
<feature type="compositionally biased region" description="Basic and acidic residues" evidence="4">
    <location>
        <begin position="1248"/>
        <end position="1264"/>
    </location>
</feature>
<dbReference type="KEGG" id="qsa:O6P43_003539"/>
<feature type="region of interest" description="Disordered" evidence="4">
    <location>
        <begin position="195"/>
        <end position="221"/>
    </location>
</feature>
<keyword evidence="2 6" id="KW-0863">Zinc-finger</keyword>
<feature type="compositionally biased region" description="Basic and acidic residues" evidence="4">
    <location>
        <begin position="450"/>
        <end position="469"/>
    </location>
</feature>
<keyword evidence="1" id="KW-0479">Metal-binding</keyword>
<feature type="region of interest" description="Disordered" evidence="4">
    <location>
        <begin position="714"/>
        <end position="859"/>
    </location>
</feature>
<evidence type="ECO:0000256" key="3">
    <source>
        <dbReference type="ARBA" id="ARBA00022833"/>
    </source>
</evidence>
<sequence length="1601" mass="176071">MEDNTELEEGEACYYKDDDERIDPDIALSYIDEKIQHVLGHFQKDFEGGVSAENLGAKFGGYGSFLPTYERSTSIWSRPKTPQRNPSTPRSPSNLSAEAASHDLKAPPNAPPSVKLGFSSHSAHSLHDTKVSSSDDSVKQDISAPSNLVAEKCPLKDDNTNGLGNFTDRSRLKVRLKVKSNNIAQKNAAIYSGLGLEDSPSSSLGNSLEESGGAPPVSQASPTSIIQAMTSLPIPGGVLISPLHDNLLYLIRKEYIRTDSNSMSSINGHQELRAMYETELPDRKLSKEKKVRLKGKSEKGLAVKHMNGVDIENDMTLQTKKSLLNKSLEGKDFFPSDLKCTPPLSSVGHIGKPADLIGRASDVSNGPNKDGVNGRLFPSESMKEASAESISDQDCGKSEKQHLGSSFVEKVSEHRVANSHIDKNSINLRNSGRRKPYTFSTSVKAKPDVIKYKEDPDPLEQKTKLKEKSSFGGKNKSKGDHSASKPLAITTKERFKADVGTVAKDKNSGDGVTPSKSKMHKIKSLKDNKVGVHRRDSVKENNLEWTDTGMDLVDGSIINGNIDNIEERSAERVNVKERLSGDKISNQLISRLHVTDASNTCLFAENKLSEIVPAAPASVVIAEDWVGCDSCHKWRLLPFGTKPEHLPDKWLCSMLNWLPGMNRCDISEKETTKALYGLYQIPVPESPTNLQNHATGTALGVSSADVPHKDQKHQNATYHEISNGGKKKCGSKETAKARRDNDRNHMQEFVKSRSGDEMNQHPAEPNLMKKSSSQHLSKLQDLVKEKDMPKQNEQQMIGGDGKHIKMKRKRDTDQYGGNPKKSKSNNAYHVNKRRSPNMDHGKASVNSRSDFPTKASGKDMRKYDDCLSEIAKDKLLETVKQGHGAQVLSDGRSLDVKNSIKKDGLVNKRRLEDWQDVKRHVETSSPNDGNSCGEEIIESALRKKKKCKVSKSEANKLITNYGDDKLNREGMMTQVLLSGCRNQEAVGMAEVRSVDKEQKSRKNRKQIASPLTLGGNPLRRDVSYRQSSLAATSCSSKISGSHKTRINFEDVKGSPVESVTSSPLRAPNLDKLTMARRDGSWKDGAVKGGLPMIGNFRRFSGREGNFDISQSVEGRKEKISSDFHPESRNFSAIEYQDGVANHKGSSKTKMSSEVRKGNILNGDAGALEQCDRSGNGTHLMDNCYHEDRVEKNHPENEDTSKRNSVGQWSSDSGMETALKDKNYENSVLEMSAPCSTNGRTSQQNLKLEFEDRHKADPVKTESRSVKSKVLSSSEGEDKKAKLSVVSPSATWCQKEDVSNGHPVHASGNGDVSKLTNCAAGISRGINHSSWNLTHDQLFGAQSPRRINASSQSPSITLLEAKGLREFADRIKSTGLGESNEAYFQAALKFLCGASLLESCSSDRGKREEMDPMQIYSSTAKLCASCAQEYERCQEMAAAALAYKCMEVAYMRIVYCKHPSTNRERHELQSTLQMVPQGESPSSSASDVDNLNNQAAVDKPALSKGTSSHFAGYQVVAARNCPKFLRVLDFTQDVICAMEASRKSQNAFQAANITMKEAQNCDHLASVKRVIDFSFQDVHELVRLVRLALDAISHSGLAGARD</sequence>
<feature type="domain" description="CW-type" evidence="5">
    <location>
        <begin position="619"/>
        <end position="672"/>
    </location>
</feature>
<keyword evidence="3" id="KW-0862">Zinc</keyword>
<feature type="compositionally biased region" description="Basic and acidic residues" evidence="4">
    <location>
        <begin position="730"/>
        <end position="759"/>
    </location>
</feature>
<dbReference type="Pfam" id="PF07496">
    <property type="entry name" value="zf-CW"/>
    <property type="match status" value="1"/>
</dbReference>
<evidence type="ECO:0000313" key="7">
    <source>
        <dbReference type="Proteomes" id="UP001163823"/>
    </source>
</evidence>
<feature type="compositionally biased region" description="Polar residues" evidence="4">
    <location>
        <begin position="1202"/>
        <end position="1213"/>
    </location>
</feature>
<dbReference type="InterPro" id="IPR056406">
    <property type="entry name" value="THD_CWZF3/5/7"/>
</dbReference>
<feature type="compositionally biased region" description="Basic and acidic residues" evidence="4">
    <location>
        <begin position="1191"/>
        <end position="1201"/>
    </location>
</feature>
<feature type="region of interest" description="Disordered" evidence="4">
    <location>
        <begin position="450"/>
        <end position="492"/>
    </location>
</feature>
<keyword evidence="7" id="KW-1185">Reference proteome</keyword>
<accession>A0AAD7VLP5</accession>
<dbReference type="Proteomes" id="UP001163823">
    <property type="component" value="Chromosome 2"/>
</dbReference>
<proteinExistence type="predicted"/>
<evidence type="ECO:0000256" key="4">
    <source>
        <dbReference type="SAM" id="MobiDB-lite"/>
    </source>
</evidence>
<feature type="region of interest" description="Disordered" evidence="4">
    <location>
        <begin position="1248"/>
        <end position="1281"/>
    </location>
</feature>
<dbReference type="PROSITE" id="PS51050">
    <property type="entry name" value="ZF_CW"/>
    <property type="match status" value="1"/>
</dbReference>
<dbReference type="PANTHER" id="PTHR46524:SF12">
    <property type="entry name" value="CW-TYPE DOMAIN-CONTAINING PROTEIN"/>
    <property type="match status" value="1"/>
</dbReference>
<reference evidence="6" key="1">
    <citation type="journal article" date="2023" name="Science">
        <title>Elucidation of the pathway for biosynthesis of saponin adjuvants from the soapbark tree.</title>
        <authorList>
            <person name="Reed J."/>
            <person name="Orme A."/>
            <person name="El-Demerdash A."/>
            <person name="Owen C."/>
            <person name="Martin L.B.B."/>
            <person name="Misra R.C."/>
            <person name="Kikuchi S."/>
            <person name="Rejzek M."/>
            <person name="Martin A.C."/>
            <person name="Harkess A."/>
            <person name="Leebens-Mack J."/>
            <person name="Louveau T."/>
            <person name="Stephenson M.J."/>
            <person name="Osbourn A."/>
        </authorList>
    </citation>
    <scope>NUCLEOTIDE SEQUENCE</scope>
    <source>
        <strain evidence="6">S10</strain>
    </source>
</reference>
<dbReference type="PANTHER" id="PTHR46524">
    <property type="entry name" value="CW-TYPE ZINC FINGER"/>
    <property type="match status" value="1"/>
</dbReference>
<dbReference type="EMBL" id="JARAOO010000002">
    <property type="protein sequence ID" value="KAJ7980245.1"/>
    <property type="molecule type" value="Genomic_DNA"/>
</dbReference>
<evidence type="ECO:0000256" key="1">
    <source>
        <dbReference type="ARBA" id="ARBA00022723"/>
    </source>
</evidence>
<dbReference type="Gene3D" id="3.30.40.100">
    <property type="match status" value="1"/>
</dbReference>
<feature type="compositionally biased region" description="Polar residues" evidence="4">
    <location>
        <begin position="73"/>
        <end position="96"/>
    </location>
</feature>
<gene>
    <name evidence="6" type="ORF">O6P43_003539</name>
</gene>
<feature type="region of interest" description="Disordered" evidence="4">
    <location>
        <begin position="73"/>
        <end position="140"/>
    </location>
</feature>
<feature type="compositionally biased region" description="Low complexity" evidence="4">
    <location>
        <begin position="196"/>
        <end position="213"/>
    </location>
</feature>
<dbReference type="InterPro" id="IPR055300">
    <property type="entry name" value="CWZF3/5/7"/>
</dbReference>
<evidence type="ECO:0000256" key="2">
    <source>
        <dbReference type="ARBA" id="ARBA00022771"/>
    </source>
</evidence>
<feature type="region of interest" description="Disordered" evidence="4">
    <location>
        <begin position="993"/>
        <end position="1019"/>
    </location>
</feature>
<feature type="region of interest" description="Disordered" evidence="4">
    <location>
        <begin position="1191"/>
        <end position="1213"/>
    </location>
</feature>
<organism evidence="6 7">
    <name type="scientific">Quillaja saponaria</name>
    <name type="common">Soap bark tree</name>
    <dbReference type="NCBI Taxonomy" id="32244"/>
    <lineage>
        <taxon>Eukaryota</taxon>
        <taxon>Viridiplantae</taxon>
        <taxon>Streptophyta</taxon>
        <taxon>Embryophyta</taxon>
        <taxon>Tracheophyta</taxon>
        <taxon>Spermatophyta</taxon>
        <taxon>Magnoliopsida</taxon>
        <taxon>eudicotyledons</taxon>
        <taxon>Gunneridae</taxon>
        <taxon>Pentapetalae</taxon>
        <taxon>rosids</taxon>
        <taxon>fabids</taxon>
        <taxon>Fabales</taxon>
        <taxon>Quillajaceae</taxon>
        <taxon>Quillaja</taxon>
    </lineage>
</organism>
<protein>
    <submittedName>
        <fullName evidence="6">CW-type zinc-finger protein</fullName>
    </submittedName>
</protein>
<feature type="region of interest" description="Disordered" evidence="4">
    <location>
        <begin position="503"/>
        <end position="522"/>
    </location>
</feature>
<evidence type="ECO:0000259" key="5">
    <source>
        <dbReference type="PROSITE" id="PS51050"/>
    </source>
</evidence>
<dbReference type="Pfam" id="PF24756">
    <property type="entry name" value="THD_CWZF3-5-7"/>
    <property type="match status" value="1"/>
</dbReference>
<feature type="compositionally biased region" description="Low complexity" evidence="4">
    <location>
        <begin position="768"/>
        <end position="780"/>
    </location>
</feature>
<evidence type="ECO:0000313" key="6">
    <source>
        <dbReference type="EMBL" id="KAJ7980245.1"/>
    </source>
</evidence>